<dbReference type="InterPro" id="IPR012334">
    <property type="entry name" value="Pectin_lyas_fold"/>
</dbReference>
<accession>A0ABY7GXZ5</accession>
<gene>
    <name evidence="1" type="ORF">O0S08_36370</name>
</gene>
<dbReference type="PANTHER" id="PTHR41339:SF1">
    <property type="entry name" value="SECRETED PROTEIN"/>
    <property type="match status" value="1"/>
</dbReference>
<proteinExistence type="predicted"/>
<dbReference type="RefSeq" id="WP_269034051.1">
    <property type="nucleotide sequence ID" value="NZ_CP114040.1"/>
</dbReference>
<dbReference type="Gene3D" id="2.160.20.10">
    <property type="entry name" value="Single-stranded right-handed beta-helix, Pectin lyase-like"/>
    <property type="match status" value="1"/>
</dbReference>
<name>A0ABY7GXZ5_9BACT</name>
<evidence type="ECO:0008006" key="3">
    <source>
        <dbReference type="Google" id="ProtNLM"/>
    </source>
</evidence>
<dbReference type="InterPro" id="IPR011050">
    <property type="entry name" value="Pectin_lyase_fold/virulence"/>
</dbReference>
<sequence length="458" mass="48661">MRFTRHATAWLGALFGAGCSLLVEFPECAESRDCMPGWDCVAAVCVESGELEVVEVAEAIRADAEWTADRVYRLKGEIFVEPGKTLTIRAGTTIQGDEGSALIVRRGARLEARGNVHAPIVFTSSRPAGERLPGDWGGVTLMGSAAVNEPGAVLEGVGDAAAAVYGGDDDGSSCGVLEYVRIEFAGFAVLKDAELNGLTLAGCGAGTVVDHVQVHLAKDDGLEIFGGAVGLRHVLITRPQDDGLDWDRGWHGTGQFVAIVQDELGDNGIEADNWTDMPDAEPRSRPVIYNLTAVSSGAGSQRGVTFKEGTGGAINNAVFVGHSLEAIDVRGAETVAQMMQRRLTVEHALFFKIGAGGSHFFPTPEDEQTMTPEDGRDDDASFDEDAFLRDPSHGHRFGVDPQLVDPFNREAPDLRPGPIAREGVLMPPPEFDEGALYAGAFAPDGEPWTAGWTAFPEG</sequence>
<evidence type="ECO:0000313" key="1">
    <source>
        <dbReference type="EMBL" id="WAS91689.1"/>
    </source>
</evidence>
<protein>
    <recommendedName>
        <fullName evidence="3">Lipoprotein</fullName>
    </recommendedName>
</protein>
<dbReference type="Proteomes" id="UP001164459">
    <property type="component" value="Chromosome"/>
</dbReference>
<evidence type="ECO:0000313" key="2">
    <source>
        <dbReference type="Proteomes" id="UP001164459"/>
    </source>
</evidence>
<dbReference type="EMBL" id="CP114040">
    <property type="protein sequence ID" value="WAS91689.1"/>
    <property type="molecule type" value="Genomic_DNA"/>
</dbReference>
<reference evidence="1" key="1">
    <citation type="submission" date="2022-11" db="EMBL/GenBank/DDBJ databases">
        <title>Minimal conservation of predation-associated metabolite biosynthetic gene clusters underscores biosynthetic potential of Myxococcota including descriptions for ten novel species: Archangium lansinium sp. nov., Myxococcus landrumus sp. nov., Nannocystis bai.</title>
        <authorList>
            <person name="Ahearne A."/>
            <person name="Stevens C."/>
            <person name="Dowd S."/>
        </authorList>
    </citation>
    <scope>NUCLEOTIDE SEQUENCE</scope>
    <source>
        <strain evidence="1">Fl3</strain>
    </source>
</reference>
<dbReference type="SUPFAM" id="SSF51126">
    <property type="entry name" value="Pectin lyase-like"/>
    <property type="match status" value="1"/>
</dbReference>
<keyword evidence="2" id="KW-1185">Reference proteome</keyword>
<dbReference type="PROSITE" id="PS51257">
    <property type="entry name" value="PROKAR_LIPOPROTEIN"/>
    <property type="match status" value="1"/>
</dbReference>
<organism evidence="1 2">
    <name type="scientific">Nannocystis punicea</name>
    <dbReference type="NCBI Taxonomy" id="2995304"/>
    <lineage>
        <taxon>Bacteria</taxon>
        <taxon>Pseudomonadati</taxon>
        <taxon>Myxococcota</taxon>
        <taxon>Polyangia</taxon>
        <taxon>Nannocystales</taxon>
        <taxon>Nannocystaceae</taxon>
        <taxon>Nannocystis</taxon>
    </lineage>
</organism>
<dbReference type="PANTHER" id="PTHR41339">
    <property type="entry name" value="LIPL48"/>
    <property type="match status" value="1"/>
</dbReference>